<dbReference type="PANTHER" id="PTHR12170">
    <property type="entry name" value="MACROPHAGE ERYTHROBLAST ATTACHER-RELATED"/>
    <property type="match status" value="1"/>
</dbReference>
<evidence type="ECO:0000313" key="15">
    <source>
        <dbReference type="Proteomes" id="UP000799440"/>
    </source>
</evidence>
<accession>A0A6A6UZT9</accession>
<dbReference type="InterPro" id="IPR013083">
    <property type="entry name" value="Znf_RING/FYVE/PHD"/>
</dbReference>
<dbReference type="GO" id="GO:0005634">
    <property type="term" value="C:nucleus"/>
    <property type="evidence" value="ECO:0007669"/>
    <property type="project" value="TreeGrafter"/>
</dbReference>
<dbReference type="SMART" id="SM00668">
    <property type="entry name" value="CTLH"/>
    <property type="match status" value="1"/>
</dbReference>
<dbReference type="Gene3D" id="3.30.40.10">
    <property type="entry name" value="Zinc/RING finger domain, C3HC4 (zinc finger)"/>
    <property type="match status" value="1"/>
</dbReference>
<feature type="domain" description="CTLH" evidence="12">
    <location>
        <begin position="182"/>
        <end position="226"/>
    </location>
</feature>
<feature type="zinc finger region" description="RING-Gid-type" evidence="10">
    <location>
        <begin position="365"/>
        <end position="406"/>
    </location>
</feature>
<dbReference type="Pfam" id="PF13445">
    <property type="entry name" value="zf-RING_UBOX"/>
    <property type="match status" value="1"/>
</dbReference>
<evidence type="ECO:0000256" key="6">
    <source>
        <dbReference type="ARBA" id="ARBA00022833"/>
    </source>
</evidence>
<name>A0A6A6UZT9_9PLEO</name>
<dbReference type="AlphaFoldDB" id="A0A6A6UZT9"/>
<dbReference type="GO" id="GO:0034657">
    <property type="term" value="C:GID complex"/>
    <property type="evidence" value="ECO:0007669"/>
    <property type="project" value="TreeGrafter"/>
</dbReference>
<protein>
    <recommendedName>
        <fullName evidence="9">GID complex catalytic subunit 2</fullName>
    </recommendedName>
    <alternativeName>
        <fullName evidence="8">Glucose-induced degradation protein 2</fullName>
    </alternativeName>
</protein>
<feature type="region of interest" description="Disordered" evidence="11">
    <location>
        <begin position="129"/>
        <end position="156"/>
    </location>
</feature>
<evidence type="ECO:0000256" key="3">
    <source>
        <dbReference type="ARBA" id="ARBA00022490"/>
    </source>
</evidence>
<evidence type="ECO:0000256" key="8">
    <source>
        <dbReference type="ARBA" id="ARBA00075398"/>
    </source>
</evidence>
<dbReference type="InterPro" id="IPR037683">
    <property type="entry name" value="Rmd5_dRing"/>
</dbReference>
<evidence type="ECO:0000256" key="5">
    <source>
        <dbReference type="ARBA" id="ARBA00022771"/>
    </source>
</evidence>
<reference evidence="14" key="1">
    <citation type="journal article" date="2020" name="Stud. Mycol.">
        <title>101 Dothideomycetes genomes: a test case for predicting lifestyles and emergence of pathogens.</title>
        <authorList>
            <person name="Haridas S."/>
            <person name="Albert R."/>
            <person name="Binder M."/>
            <person name="Bloem J."/>
            <person name="Labutti K."/>
            <person name="Salamov A."/>
            <person name="Andreopoulos B."/>
            <person name="Baker S."/>
            <person name="Barry K."/>
            <person name="Bills G."/>
            <person name="Bluhm B."/>
            <person name="Cannon C."/>
            <person name="Castanera R."/>
            <person name="Culley D."/>
            <person name="Daum C."/>
            <person name="Ezra D."/>
            <person name="Gonzalez J."/>
            <person name="Henrissat B."/>
            <person name="Kuo A."/>
            <person name="Liang C."/>
            <person name="Lipzen A."/>
            <person name="Lutzoni F."/>
            <person name="Magnuson J."/>
            <person name="Mondo S."/>
            <person name="Nolan M."/>
            <person name="Ohm R."/>
            <person name="Pangilinan J."/>
            <person name="Park H.-J."/>
            <person name="Ramirez L."/>
            <person name="Alfaro M."/>
            <person name="Sun H."/>
            <person name="Tritt A."/>
            <person name="Yoshinaga Y."/>
            <person name="Zwiers L.-H."/>
            <person name="Turgeon B."/>
            <person name="Goodwin S."/>
            <person name="Spatafora J."/>
            <person name="Crous P."/>
            <person name="Grigoriev I."/>
        </authorList>
    </citation>
    <scope>NUCLEOTIDE SEQUENCE</scope>
    <source>
        <strain evidence="14">CBS 119925</strain>
    </source>
</reference>
<feature type="domain" description="RING-Gid-type" evidence="13">
    <location>
        <begin position="365"/>
        <end position="406"/>
    </location>
</feature>
<dbReference type="GO" id="GO:0043161">
    <property type="term" value="P:proteasome-mediated ubiquitin-dependent protein catabolic process"/>
    <property type="evidence" value="ECO:0007669"/>
    <property type="project" value="InterPro"/>
</dbReference>
<dbReference type="Proteomes" id="UP000799440">
    <property type="component" value="Unassembled WGS sequence"/>
</dbReference>
<organism evidence="14 15">
    <name type="scientific">Sporormia fimetaria CBS 119925</name>
    <dbReference type="NCBI Taxonomy" id="1340428"/>
    <lineage>
        <taxon>Eukaryota</taxon>
        <taxon>Fungi</taxon>
        <taxon>Dikarya</taxon>
        <taxon>Ascomycota</taxon>
        <taxon>Pezizomycotina</taxon>
        <taxon>Dothideomycetes</taxon>
        <taxon>Pleosporomycetidae</taxon>
        <taxon>Pleosporales</taxon>
        <taxon>Sporormiaceae</taxon>
        <taxon>Sporormia</taxon>
    </lineage>
</organism>
<dbReference type="FunFam" id="3.30.40.10:FF:000143">
    <property type="entry name" value="Regulator of gluconeogenesis Rmd5"/>
    <property type="match status" value="1"/>
</dbReference>
<keyword evidence="3" id="KW-0963">Cytoplasm</keyword>
<dbReference type="InterPro" id="IPR044063">
    <property type="entry name" value="ZF_RING_GID"/>
</dbReference>
<evidence type="ECO:0000256" key="4">
    <source>
        <dbReference type="ARBA" id="ARBA00022723"/>
    </source>
</evidence>
<evidence type="ECO:0000256" key="1">
    <source>
        <dbReference type="ARBA" id="ARBA00002343"/>
    </source>
</evidence>
<sequence length="420" mass="47025">MDDLKQQIELLESGANLSDTISDVQKAIDLVAAVRNKLDTDPETAPVALARLQRPFKEAMDRVQNDLKPAYKALGKYSKALDKTFKDKPLPTAEDDALSSHPSLINRAIAMHLLREGEFDVASTFLKEATSHPTHAEPTPGTPNPHDEGLSEQDLGTDKLSPQELQAHFQSLYNMLHELRTNRNLEPAIAWAKSQSQLLELRGSNLEFELHQLRFISLFTSKSAQDDYMTDDPESEMDGLLRAWAYARSAFGPFQKRHAAAIQQLMGAMAFAFGVSDSPYKRYFHNNAAWNDVAASFTREYCSLLGLSADSPLYVATTAGTIALPHLLKMQNIMRQKNAEWTTQEELPVEIPLPPSYHFHSIFVCPVTKAQSTDENPPMMLPCRHVISREAMERISRGGRVKCPYCPMESPVKDAKKVVF</sequence>
<evidence type="ECO:0000256" key="2">
    <source>
        <dbReference type="ARBA" id="ARBA00004496"/>
    </source>
</evidence>
<evidence type="ECO:0000256" key="7">
    <source>
        <dbReference type="ARBA" id="ARBA00061136"/>
    </source>
</evidence>
<dbReference type="InterPro" id="IPR045098">
    <property type="entry name" value="Fyv10_fam"/>
</dbReference>
<comment type="similarity">
    <text evidence="7">Belongs to the RMD5/GID2 family.</text>
</comment>
<dbReference type="CDD" id="cd16652">
    <property type="entry name" value="dRING_Rmd5p-like"/>
    <property type="match status" value="1"/>
</dbReference>
<keyword evidence="15" id="KW-1185">Reference proteome</keyword>
<evidence type="ECO:0000256" key="9">
    <source>
        <dbReference type="ARBA" id="ARBA00080744"/>
    </source>
</evidence>
<dbReference type="GO" id="GO:0005737">
    <property type="term" value="C:cytoplasm"/>
    <property type="evidence" value="ECO:0007669"/>
    <property type="project" value="UniProtKB-SubCell"/>
</dbReference>
<keyword evidence="4" id="KW-0479">Metal-binding</keyword>
<keyword evidence="6" id="KW-0862">Zinc</keyword>
<dbReference type="OrthoDB" id="1933281at2759"/>
<dbReference type="PROSITE" id="PS50896">
    <property type="entry name" value="LISH"/>
    <property type="match status" value="1"/>
</dbReference>
<dbReference type="SMART" id="SM00757">
    <property type="entry name" value="CRA"/>
    <property type="match status" value="1"/>
</dbReference>
<dbReference type="Pfam" id="PF10607">
    <property type="entry name" value="CTLH"/>
    <property type="match status" value="1"/>
</dbReference>
<evidence type="ECO:0000256" key="10">
    <source>
        <dbReference type="PROSITE-ProRule" id="PRU01215"/>
    </source>
</evidence>
<dbReference type="SUPFAM" id="SSF57850">
    <property type="entry name" value="RING/U-box"/>
    <property type="match status" value="1"/>
</dbReference>
<keyword evidence="5 10" id="KW-0863">Zinc-finger</keyword>
<comment type="function">
    <text evidence="1">Involved in the proteasome-dependent degradation of fructose-1,6-bisphosphatase.</text>
</comment>
<proteinExistence type="inferred from homology"/>
<comment type="subcellular location">
    <subcellularLocation>
        <location evidence="2">Cytoplasm</location>
    </subcellularLocation>
</comment>
<dbReference type="PROSITE" id="PS51867">
    <property type="entry name" value="ZF_RING_GID"/>
    <property type="match status" value="1"/>
</dbReference>
<evidence type="ECO:0000313" key="14">
    <source>
        <dbReference type="EMBL" id="KAF2743046.1"/>
    </source>
</evidence>
<dbReference type="InterPro" id="IPR006595">
    <property type="entry name" value="CTLH_C"/>
</dbReference>
<dbReference type="EMBL" id="MU006601">
    <property type="protein sequence ID" value="KAF2743046.1"/>
    <property type="molecule type" value="Genomic_DNA"/>
</dbReference>
<dbReference type="GO" id="GO:0008270">
    <property type="term" value="F:zinc ion binding"/>
    <property type="evidence" value="ECO:0007669"/>
    <property type="project" value="UniProtKB-KW"/>
</dbReference>
<evidence type="ECO:0000259" key="12">
    <source>
        <dbReference type="PROSITE" id="PS50897"/>
    </source>
</evidence>
<dbReference type="PANTHER" id="PTHR12170:SF3">
    <property type="entry name" value="GH10162P"/>
    <property type="match status" value="1"/>
</dbReference>
<dbReference type="PROSITE" id="PS50897">
    <property type="entry name" value="CTLH"/>
    <property type="match status" value="1"/>
</dbReference>
<gene>
    <name evidence="14" type="ORF">M011DRAFT_411486</name>
</gene>
<dbReference type="InterPro" id="IPR024964">
    <property type="entry name" value="CTLH/CRA"/>
</dbReference>
<dbReference type="InterPro" id="IPR006594">
    <property type="entry name" value="LisH"/>
</dbReference>
<dbReference type="GO" id="GO:0061630">
    <property type="term" value="F:ubiquitin protein ligase activity"/>
    <property type="evidence" value="ECO:0007669"/>
    <property type="project" value="InterPro"/>
</dbReference>
<evidence type="ECO:0000256" key="11">
    <source>
        <dbReference type="SAM" id="MobiDB-lite"/>
    </source>
</evidence>
<dbReference type="InterPro" id="IPR013144">
    <property type="entry name" value="CRA_dom"/>
</dbReference>
<evidence type="ECO:0000259" key="13">
    <source>
        <dbReference type="PROSITE" id="PS51867"/>
    </source>
</evidence>
<dbReference type="InterPro" id="IPR027370">
    <property type="entry name" value="Znf-RING_euk"/>
</dbReference>